<evidence type="ECO:0000256" key="1">
    <source>
        <dbReference type="SAM" id="SignalP"/>
    </source>
</evidence>
<dbReference type="Proteomes" id="UP001362100">
    <property type="component" value="Unassembled WGS sequence"/>
</dbReference>
<sequence length="122" mass="13277">MKIKIAVVGASVLLTATVAFAGMAYSNDKPDYVIKAENSTNNFLMYSYGPGKCTASKGTAHQWEMECSYDGGEDLVKYSVLPSNEQRHGKSGKFRLVAQNQLAAESATKGLTRYLNITTDKI</sequence>
<accession>A0ABU8PMF8</accession>
<dbReference type="RefSeq" id="WP_007891437.1">
    <property type="nucleotide sequence ID" value="NZ_JACAWY010000001.1"/>
</dbReference>
<keyword evidence="1" id="KW-0732">Signal</keyword>
<evidence type="ECO:0000313" key="2">
    <source>
        <dbReference type="EMBL" id="MEJ5043931.1"/>
    </source>
</evidence>
<gene>
    <name evidence="2" type="ORF">WH298_01650</name>
</gene>
<proteinExistence type="predicted"/>
<organism evidence="2 3">
    <name type="scientific">Pantoea nemavictus</name>
    <dbReference type="NCBI Taxonomy" id="2726955"/>
    <lineage>
        <taxon>Bacteria</taxon>
        <taxon>Pseudomonadati</taxon>
        <taxon>Pseudomonadota</taxon>
        <taxon>Gammaproteobacteria</taxon>
        <taxon>Enterobacterales</taxon>
        <taxon>Erwiniaceae</taxon>
        <taxon>Pantoea</taxon>
    </lineage>
</organism>
<reference evidence="2 3" key="1">
    <citation type="submission" date="2023-12" db="EMBL/GenBank/DDBJ databases">
        <title>Gut-associated functions are favored during microbiome assembly across C. elegans life.</title>
        <authorList>
            <person name="Zimmermann J."/>
        </authorList>
    </citation>
    <scope>NUCLEOTIDE SEQUENCE [LARGE SCALE GENOMIC DNA]</scope>
    <source>
        <strain evidence="2 3">BIGb0393</strain>
    </source>
</reference>
<feature type="signal peptide" evidence="1">
    <location>
        <begin position="1"/>
        <end position="21"/>
    </location>
</feature>
<dbReference type="EMBL" id="JBBGZW010000001">
    <property type="protein sequence ID" value="MEJ5043931.1"/>
    <property type="molecule type" value="Genomic_DNA"/>
</dbReference>
<evidence type="ECO:0000313" key="3">
    <source>
        <dbReference type="Proteomes" id="UP001362100"/>
    </source>
</evidence>
<protein>
    <submittedName>
        <fullName evidence="2">Uncharacterized protein</fullName>
    </submittedName>
</protein>
<comment type="caution">
    <text evidence="2">The sequence shown here is derived from an EMBL/GenBank/DDBJ whole genome shotgun (WGS) entry which is preliminary data.</text>
</comment>
<feature type="chain" id="PRO_5046237886" evidence="1">
    <location>
        <begin position="22"/>
        <end position="122"/>
    </location>
</feature>
<name>A0ABU8PMF8_9GAMM</name>
<keyword evidence="3" id="KW-1185">Reference proteome</keyword>